<evidence type="ECO:0000313" key="3">
    <source>
        <dbReference type="Proteomes" id="UP001576776"/>
    </source>
</evidence>
<dbReference type="EMBL" id="JBHFNS010000094">
    <property type="protein sequence ID" value="MFB2939364.1"/>
    <property type="molecule type" value="Genomic_DNA"/>
</dbReference>
<name>A0ABV4YKL2_9CYAN</name>
<sequence length="302" mass="33927">MKLQYLLQNNINWEFSKINEDKELAKQIQTRLIDLGILEGSADGAFGPISKLALTKFQQLTKTNEPGYIGSVTARHLIQVKPEDLAQPVLKLGNDLASRIVKYMLAKKYKVFTYSQYYNIVYVEGMNTSGTLNNDAPNRFNDIRTVIAFEDGVPKIVGIWEATTEPGAKYTYRPMNSKGAARIHFGQYKAWSVGIHGNSNPHEALIQVGPVTVWRDLNKDFIRPSDRNETGLFGINQHWGYDFPKNDIGVASAGCLVGRTIQGHRQFMTLIKRDKRYLTTSGYVFTSTIIPGDDLVKSFPAT</sequence>
<dbReference type="RefSeq" id="WP_413260834.1">
    <property type="nucleotide sequence ID" value="NZ_JBHFNS010000094.1"/>
</dbReference>
<evidence type="ECO:0000313" key="2">
    <source>
        <dbReference type="EMBL" id="MFB2939364.1"/>
    </source>
</evidence>
<feature type="domain" description="Peptidoglycan binding-like" evidence="1">
    <location>
        <begin position="25"/>
        <end position="77"/>
    </location>
</feature>
<dbReference type="Gene3D" id="1.10.101.10">
    <property type="entry name" value="PGBD-like superfamily/PGBD"/>
    <property type="match status" value="1"/>
</dbReference>
<dbReference type="Pfam" id="PF01471">
    <property type="entry name" value="PG_binding_1"/>
    <property type="match status" value="1"/>
</dbReference>
<dbReference type="InterPro" id="IPR002477">
    <property type="entry name" value="Peptidoglycan-bd-like"/>
</dbReference>
<organism evidence="2 3">
    <name type="scientific">Floridaenema fluviatile BLCC-F154</name>
    <dbReference type="NCBI Taxonomy" id="3153640"/>
    <lineage>
        <taxon>Bacteria</taxon>
        <taxon>Bacillati</taxon>
        <taxon>Cyanobacteriota</taxon>
        <taxon>Cyanophyceae</taxon>
        <taxon>Oscillatoriophycideae</taxon>
        <taxon>Aerosakkonematales</taxon>
        <taxon>Aerosakkonemataceae</taxon>
        <taxon>Floridanema</taxon>
        <taxon>Floridanema fluviatile</taxon>
    </lineage>
</organism>
<proteinExistence type="predicted"/>
<comment type="caution">
    <text evidence="2">The sequence shown here is derived from an EMBL/GenBank/DDBJ whole genome shotgun (WGS) entry which is preliminary data.</text>
</comment>
<dbReference type="InterPro" id="IPR036365">
    <property type="entry name" value="PGBD-like_sf"/>
</dbReference>
<dbReference type="Proteomes" id="UP001576776">
    <property type="component" value="Unassembled WGS sequence"/>
</dbReference>
<keyword evidence="3" id="KW-1185">Reference proteome</keyword>
<dbReference type="InterPro" id="IPR036366">
    <property type="entry name" value="PGBDSf"/>
</dbReference>
<dbReference type="SUPFAM" id="SSF47090">
    <property type="entry name" value="PGBD-like"/>
    <property type="match status" value="1"/>
</dbReference>
<gene>
    <name evidence="2" type="ORF">ACE1B6_29275</name>
</gene>
<accession>A0ABV4YKL2</accession>
<protein>
    <submittedName>
        <fullName evidence="2">Peptidoglycan-binding protein</fullName>
    </submittedName>
</protein>
<reference evidence="2 3" key="1">
    <citation type="submission" date="2024-09" db="EMBL/GenBank/DDBJ databases">
        <title>Floridaenema gen nov. (Aerosakkonemataceae, Aerosakkonematales ord. nov., Cyanobacteria) from benthic tropical and subtropical fresh waters, with the description of four new species.</title>
        <authorList>
            <person name="Moretto J.A."/>
            <person name="Berthold D.E."/>
            <person name="Lefler F.W."/>
            <person name="Huang I.-S."/>
            <person name="Laughinghouse H. IV."/>
        </authorList>
    </citation>
    <scope>NUCLEOTIDE SEQUENCE [LARGE SCALE GENOMIC DNA]</scope>
    <source>
        <strain evidence="2 3">BLCC-F154</strain>
    </source>
</reference>
<evidence type="ECO:0000259" key="1">
    <source>
        <dbReference type="Pfam" id="PF01471"/>
    </source>
</evidence>